<reference evidence="9 10" key="1">
    <citation type="journal article" date="2013" name="Curr. Biol.">
        <title>Shared signatures of parasitism and phylogenomics unite Cryptomycota and microsporidia.</title>
        <authorList>
            <person name="James T.Y."/>
            <person name="Pelin A."/>
            <person name="Bonen L."/>
            <person name="Ahrendt S."/>
            <person name="Sain D."/>
            <person name="Corradi N."/>
            <person name="Stajich J.E."/>
        </authorList>
    </citation>
    <scope>NUCLEOTIDE SEQUENCE [LARGE SCALE GENOMIC DNA]</scope>
    <source>
        <strain evidence="9 10">CSF55</strain>
    </source>
</reference>
<feature type="transmembrane region" description="Helical" evidence="8">
    <location>
        <begin position="78"/>
        <end position="101"/>
    </location>
</feature>
<comment type="subcellular location">
    <subcellularLocation>
        <location evidence="1">Membrane</location>
        <topology evidence="1">Multi-pass membrane protein</topology>
    </subcellularLocation>
</comment>
<dbReference type="CDD" id="cd13957">
    <property type="entry name" value="PT_UbiA_Cox10"/>
    <property type="match status" value="1"/>
</dbReference>
<keyword evidence="10" id="KW-1185">Reference proteome</keyword>
<dbReference type="GO" id="GO:0006784">
    <property type="term" value="P:heme A biosynthetic process"/>
    <property type="evidence" value="ECO:0007669"/>
    <property type="project" value="TreeGrafter"/>
</dbReference>
<evidence type="ECO:0000256" key="3">
    <source>
        <dbReference type="ARBA" id="ARBA00022692"/>
    </source>
</evidence>
<dbReference type="InterPro" id="IPR000537">
    <property type="entry name" value="UbiA_prenyltransferase"/>
</dbReference>
<dbReference type="PANTHER" id="PTHR43448">
    <property type="entry name" value="PROTOHEME IX FARNESYLTRANSFERASE, MITOCHONDRIAL"/>
    <property type="match status" value="1"/>
</dbReference>
<dbReference type="OrthoDB" id="5211at2759"/>
<feature type="transmembrane region" description="Helical" evidence="8">
    <location>
        <begin position="122"/>
        <end position="143"/>
    </location>
</feature>
<keyword evidence="2 9" id="KW-0808">Transferase</keyword>
<evidence type="ECO:0000256" key="5">
    <source>
        <dbReference type="ARBA" id="ARBA00023133"/>
    </source>
</evidence>
<evidence type="ECO:0000256" key="8">
    <source>
        <dbReference type="SAM" id="Phobius"/>
    </source>
</evidence>
<evidence type="ECO:0000256" key="2">
    <source>
        <dbReference type="ARBA" id="ARBA00022679"/>
    </source>
</evidence>
<dbReference type="InterPro" id="IPR044878">
    <property type="entry name" value="UbiA_sf"/>
</dbReference>
<keyword evidence="5" id="KW-0350">Heme biosynthesis</keyword>
<proteinExistence type="predicted"/>
<evidence type="ECO:0000256" key="1">
    <source>
        <dbReference type="ARBA" id="ARBA00004141"/>
    </source>
</evidence>
<dbReference type="InterPro" id="IPR006369">
    <property type="entry name" value="Protohaem_IX_farnesylTrfase"/>
</dbReference>
<dbReference type="NCBIfam" id="TIGR01473">
    <property type="entry name" value="cyoE_ctaB"/>
    <property type="match status" value="1"/>
</dbReference>
<feature type="transmembrane region" description="Helical" evidence="8">
    <location>
        <begin position="197"/>
        <end position="215"/>
    </location>
</feature>
<feature type="transmembrane region" description="Helical" evidence="8">
    <location>
        <begin position="149"/>
        <end position="166"/>
    </location>
</feature>
<evidence type="ECO:0000256" key="4">
    <source>
        <dbReference type="ARBA" id="ARBA00022989"/>
    </source>
</evidence>
<dbReference type="HOGENOM" id="CLU_029631_2_1_1"/>
<dbReference type="GO" id="GO:0016020">
    <property type="term" value="C:membrane"/>
    <property type="evidence" value="ECO:0007669"/>
    <property type="project" value="UniProtKB-SubCell"/>
</dbReference>
<name>A0A075ANF3_ROZAC</name>
<dbReference type="Gene3D" id="1.10.357.140">
    <property type="entry name" value="UbiA prenyltransferase"/>
    <property type="match status" value="1"/>
</dbReference>
<organism evidence="9 10">
    <name type="scientific">Rozella allomycis (strain CSF55)</name>
    <dbReference type="NCBI Taxonomy" id="988480"/>
    <lineage>
        <taxon>Eukaryota</taxon>
        <taxon>Fungi</taxon>
        <taxon>Fungi incertae sedis</taxon>
        <taxon>Cryptomycota</taxon>
        <taxon>Cryptomycota incertae sedis</taxon>
        <taxon>Rozella</taxon>
    </lineage>
</organism>
<dbReference type="AlphaFoldDB" id="A0A075ANF3"/>
<dbReference type="PANTHER" id="PTHR43448:SF2">
    <property type="entry name" value="PROTOHEME IX FARNESYLTRANSFERASE, MITOCHONDRIAL"/>
    <property type="match status" value="1"/>
</dbReference>
<evidence type="ECO:0000313" key="10">
    <source>
        <dbReference type="Proteomes" id="UP000030755"/>
    </source>
</evidence>
<dbReference type="GO" id="GO:0008495">
    <property type="term" value="F:protoheme IX farnesyltransferase activity"/>
    <property type="evidence" value="ECO:0007669"/>
    <property type="project" value="InterPro"/>
</dbReference>
<evidence type="ECO:0000313" key="9">
    <source>
        <dbReference type="EMBL" id="EPZ31334.1"/>
    </source>
</evidence>
<dbReference type="Proteomes" id="UP000030755">
    <property type="component" value="Unassembled WGS sequence"/>
</dbReference>
<feature type="transmembrane region" description="Helical" evidence="8">
    <location>
        <begin position="248"/>
        <end position="265"/>
    </location>
</feature>
<protein>
    <recommendedName>
        <fullName evidence="7">Heme O synthase</fullName>
    </recommendedName>
</protein>
<feature type="transmembrane region" description="Helical" evidence="8">
    <location>
        <begin position="49"/>
        <end position="66"/>
    </location>
</feature>
<dbReference type="GO" id="GO:0005739">
    <property type="term" value="C:mitochondrion"/>
    <property type="evidence" value="ECO:0007669"/>
    <property type="project" value="TreeGrafter"/>
</dbReference>
<dbReference type="STRING" id="988480.A0A075ANF3"/>
<evidence type="ECO:0000256" key="7">
    <source>
        <dbReference type="ARBA" id="ARBA00030253"/>
    </source>
</evidence>
<dbReference type="Pfam" id="PF01040">
    <property type="entry name" value="UbiA"/>
    <property type="match status" value="1"/>
</dbReference>
<sequence length="407" mass="46402">MAHTSLHPIAQSDIQSRHQEQKKISLKWKEPIKMSVMDRIRIYAKLSKLKLGGLVAASSLCGYLIAPSPSFLMFNDFGLLLSTIVGSSLCIGAANAFNQVLEIPYDSQMSRTFCRVLPQFKISPLEAILFGICSSVVGSAILYYFVNPIVFFMGIANIILYSFIYTPLKRYSIVNTWVGAIVGALPPMSGWIAKVNYFDPCCILLGAVLFSWQFPHFNSLSWNIREQYAKAGYCMMSLLNPKLNSLTSLRYSCLLIPITCAFSLIGINDFWFMLDGNLLNILLAYRAFKFHQSRSDQNARYIEYIELFEELFSLTFSQVEYKLPLYNKQQKLIPATSDENMKTKINEKIQDILNAKDNFETNIDSIFCLSNINYENNQVMYTEYVRTLQEGIHELEAELNNISNCLK</sequence>
<dbReference type="EMBL" id="KE561265">
    <property type="protein sequence ID" value="EPZ31334.1"/>
    <property type="molecule type" value="Genomic_DNA"/>
</dbReference>
<gene>
    <name evidence="9" type="ORF">O9G_000979</name>
</gene>
<accession>A0A075ANF3</accession>
<keyword evidence="4 8" id="KW-1133">Transmembrane helix</keyword>
<keyword evidence="3 8" id="KW-0812">Transmembrane</keyword>
<keyword evidence="6 8" id="KW-0472">Membrane</keyword>
<feature type="transmembrane region" description="Helical" evidence="8">
    <location>
        <begin position="173"/>
        <end position="191"/>
    </location>
</feature>
<evidence type="ECO:0000256" key="6">
    <source>
        <dbReference type="ARBA" id="ARBA00023136"/>
    </source>
</evidence>